<dbReference type="AlphaFoldDB" id="A0A7K1SRX9"/>
<dbReference type="RefSeq" id="WP_157591121.1">
    <property type="nucleotide sequence ID" value="NZ_WPIN01000040.1"/>
</dbReference>
<proteinExistence type="predicted"/>
<dbReference type="EMBL" id="WPIN01000040">
    <property type="protein sequence ID" value="MVM36326.1"/>
    <property type="molecule type" value="Genomic_DNA"/>
</dbReference>
<reference evidence="1 2" key="1">
    <citation type="submission" date="2019-12" db="EMBL/GenBank/DDBJ databases">
        <title>Spirosoma sp. HMF4905 genome sequencing and assembly.</title>
        <authorList>
            <person name="Kang H."/>
            <person name="Cha I."/>
            <person name="Kim H."/>
            <person name="Joh K."/>
        </authorList>
    </citation>
    <scope>NUCLEOTIDE SEQUENCE [LARGE SCALE GENOMIC DNA]</scope>
    <source>
        <strain evidence="1 2">HMF4905</strain>
    </source>
</reference>
<name>A0A7K1SRX9_9BACT</name>
<sequence length="86" mass="9789">MAKFVIADITDAKSISQELMAIVPTLPSVPVQPLILASQQEYAQFSFFKNYLWVLKTCEYENIKSLIASIEERVIKPAEDWLAAKR</sequence>
<keyword evidence="2" id="KW-1185">Reference proteome</keyword>
<dbReference type="Proteomes" id="UP000436006">
    <property type="component" value="Unassembled WGS sequence"/>
</dbReference>
<protein>
    <submittedName>
        <fullName evidence="1">Uncharacterized protein</fullName>
    </submittedName>
</protein>
<gene>
    <name evidence="1" type="ORF">GO755_40360</name>
</gene>
<evidence type="ECO:0000313" key="2">
    <source>
        <dbReference type="Proteomes" id="UP000436006"/>
    </source>
</evidence>
<accession>A0A7K1SRX9</accession>
<evidence type="ECO:0000313" key="1">
    <source>
        <dbReference type="EMBL" id="MVM36326.1"/>
    </source>
</evidence>
<comment type="caution">
    <text evidence="1">The sequence shown here is derived from an EMBL/GenBank/DDBJ whole genome shotgun (WGS) entry which is preliminary data.</text>
</comment>
<organism evidence="1 2">
    <name type="scientific">Spirosoma arboris</name>
    <dbReference type="NCBI Taxonomy" id="2682092"/>
    <lineage>
        <taxon>Bacteria</taxon>
        <taxon>Pseudomonadati</taxon>
        <taxon>Bacteroidota</taxon>
        <taxon>Cytophagia</taxon>
        <taxon>Cytophagales</taxon>
        <taxon>Cytophagaceae</taxon>
        <taxon>Spirosoma</taxon>
    </lineage>
</organism>